<evidence type="ECO:0000256" key="2">
    <source>
        <dbReference type="ARBA" id="ARBA00023006"/>
    </source>
</evidence>
<dbReference type="GO" id="GO:0016197">
    <property type="term" value="P:endosomal transport"/>
    <property type="evidence" value="ECO:0007669"/>
    <property type="project" value="TreeGrafter"/>
</dbReference>
<proteinExistence type="inferred from homology"/>
<dbReference type="PANTHER" id="PTHR21481:SF0">
    <property type="entry name" value="PROTEIN CLEC16A"/>
    <property type="match status" value="1"/>
</dbReference>
<accession>A0A0N4UGA6</accession>
<dbReference type="InterPro" id="IPR039272">
    <property type="entry name" value="CLEC16A/TT9"/>
</dbReference>
<comment type="similarity">
    <text evidence="1">Belongs to the CLEC16A/gop-1 family.</text>
</comment>
<feature type="transmembrane region" description="Helical" evidence="4">
    <location>
        <begin position="286"/>
        <end position="314"/>
    </location>
</feature>
<keyword evidence="4" id="KW-1133">Transmembrane helix</keyword>
<dbReference type="Proteomes" id="UP000274756">
    <property type="component" value="Unassembled WGS sequence"/>
</dbReference>
<dbReference type="AlphaFoldDB" id="A0A0N4UGA6"/>
<evidence type="ECO:0000259" key="5">
    <source>
        <dbReference type="Pfam" id="PF09758"/>
    </source>
</evidence>
<protein>
    <submittedName>
        <fullName evidence="10">FPL domain-containing protein</fullName>
    </submittedName>
</protein>
<dbReference type="GO" id="GO:0005770">
    <property type="term" value="C:late endosome"/>
    <property type="evidence" value="ECO:0007669"/>
    <property type="project" value="TreeGrafter"/>
</dbReference>
<dbReference type="PANTHER" id="PTHR21481">
    <property type="entry name" value="PROTEIN CLEC16A"/>
    <property type="match status" value="1"/>
</dbReference>
<feature type="domain" description="FPL" evidence="5">
    <location>
        <begin position="7"/>
        <end position="154"/>
    </location>
</feature>
<feature type="domain" description="CLEC16A/TT9 C-terminal" evidence="6">
    <location>
        <begin position="200"/>
        <end position="277"/>
    </location>
</feature>
<dbReference type="InterPro" id="IPR045820">
    <property type="entry name" value="CLEC16A/TT9_C"/>
</dbReference>
<reference evidence="10" key="1">
    <citation type="submission" date="2017-02" db="UniProtKB">
        <authorList>
            <consortium name="WormBaseParasite"/>
        </authorList>
    </citation>
    <scope>IDENTIFICATION</scope>
</reference>
<evidence type="ECO:0000256" key="1">
    <source>
        <dbReference type="ARBA" id="ARBA00006441"/>
    </source>
</evidence>
<dbReference type="GO" id="GO:0005794">
    <property type="term" value="C:Golgi apparatus"/>
    <property type="evidence" value="ECO:0007669"/>
    <property type="project" value="TreeGrafter"/>
</dbReference>
<keyword evidence="4" id="KW-0472">Membrane</keyword>
<sequence length="662" mass="76794">MLLVEALRALAELLIWGDQNDSAVFDFFLERQMLSHFLSIMRQKCGSYICVQLLQTLNILFENMRHETSLYFLLSNNHINSIITHKFNFDNEEIMAYYISFLKTLSFRLNTNTIHFFFNEASREFPLYVETIKFFNHSESMVRIAVRTITLNIYKVRDESMQNFVRLKSRQYFCILIDSIAQNSVEIDQFARSAENESSNRDRLSGLVDEYIDYVHYLNDIFLAKVALLSEIIFQHLLAPLYLCSLCTVRLCCKAVLITPVSALFFLSNFLLIITESQVFDYYKNILFIFLIWTDVHFMVFFDHSSFFGILLLYNIRFLKKFNLCDMGLLRIEVFTVSDSAVRTITVELCCIVLRQLLLEIVNTLSSVVYSEDLFLEMFEDEYYHFEVHFQFILFFVDPSLLLPPSNTPLSGVQLKKRLPSGNEERIRRSIQLFFHIRKFIFDLMGKSDIYLPLSSADNAAVELNDCINLDNSDLLSCTVVISKSERLQRFLVADQIQLILVEPDSKRLGWAIVRFVGLLQDTHITGDPSDSRALHIVVNDARSRSEKRTDPLLTAKFIFDDHIRCMAAKQRLTKGRQKARQSKLDLICDLLEMPKKNSFVVHNKNPFRIVRGCVPGSIRKQLSRSPSSAKSSSTSLNIVPDDPKPEQSPSFYRKLHGIQDL</sequence>
<evidence type="ECO:0000259" key="6">
    <source>
        <dbReference type="Pfam" id="PF19439"/>
    </source>
</evidence>
<feature type="compositionally biased region" description="Low complexity" evidence="3">
    <location>
        <begin position="624"/>
        <end position="636"/>
    </location>
</feature>
<gene>
    <name evidence="7" type="ORF">DME_LOCUS9626</name>
</gene>
<dbReference type="GO" id="GO:0007034">
    <property type="term" value="P:vacuolar transport"/>
    <property type="evidence" value="ECO:0007669"/>
    <property type="project" value="TreeGrafter"/>
</dbReference>
<dbReference type="WBParaSite" id="DME_0000651501-mRNA-1">
    <property type="protein sequence ID" value="DME_0000651501-mRNA-1"/>
    <property type="gene ID" value="DME_0000651501"/>
</dbReference>
<evidence type="ECO:0000256" key="4">
    <source>
        <dbReference type="SAM" id="Phobius"/>
    </source>
</evidence>
<dbReference type="Pfam" id="PF19439">
    <property type="entry name" value="CLEC16A_C"/>
    <property type="match status" value="2"/>
</dbReference>
<evidence type="ECO:0000313" key="9">
    <source>
        <dbReference type="Proteomes" id="UP000274756"/>
    </source>
</evidence>
<feature type="transmembrane region" description="Helical" evidence="4">
    <location>
        <begin position="255"/>
        <end position="274"/>
    </location>
</feature>
<keyword evidence="9" id="KW-1185">Reference proteome</keyword>
<dbReference type="GO" id="GO:1901096">
    <property type="term" value="P:regulation of autophagosome maturation"/>
    <property type="evidence" value="ECO:0007669"/>
    <property type="project" value="TreeGrafter"/>
</dbReference>
<evidence type="ECO:0000313" key="8">
    <source>
        <dbReference type="Proteomes" id="UP000038040"/>
    </source>
</evidence>
<evidence type="ECO:0000313" key="10">
    <source>
        <dbReference type="WBParaSite" id="DME_0000651501-mRNA-1"/>
    </source>
</evidence>
<keyword evidence="4" id="KW-0812">Transmembrane</keyword>
<dbReference type="InterPro" id="IPR019155">
    <property type="entry name" value="CLEC16A/TT9_N"/>
</dbReference>
<feature type="domain" description="CLEC16A/TT9 C-terminal" evidence="6">
    <location>
        <begin position="329"/>
        <end position="599"/>
    </location>
</feature>
<dbReference type="STRING" id="318479.A0A0N4UGA6"/>
<feature type="region of interest" description="Disordered" evidence="3">
    <location>
        <begin position="621"/>
        <end position="662"/>
    </location>
</feature>
<organism evidence="8 10">
    <name type="scientific">Dracunculus medinensis</name>
    <name type="common">Guinea worm</name>
    <dbReference type="NCBI Taxonomy" id="318479"/>
    <lineage>
        <taxon>Eukaryota</taxon>
        <taxon>Metazoa</taxon>
        <taxon>Ecdysozoa</taxon>
        <taxon>Nematoda</taxon>
        <taxon>Chromadorea</taxon>
        <taxon>Rhabditida</taxon>
        <taxon>Spirurina</taxon>
        <taxon>Dracunculoidea</taxon>
        <taxon>Dracunculidae</taxon>
        <taxon>Dracunculus</taxon>
    </lineage>
</organism>
<dbReference type="Proteomes" id="UP000038040">
    <property type="component" value="Unplaced"/>
</dbReference>
<evidence type="ECO:0000313" key="7">
    <source>
        <dbReference type="EMBL" id="VDN59653.1"/>
    </source>
</evidence>
<dbReference type="GO" id="GO:0006914">
    <property type="term" value="P:autophagy"/>
    <property type="evidence" value="ECO:0007669"/>
    <property type="project" value="UniProtKB-KW"/>
</dbReference>
<dbReference type="Pfam" id="PF09758">
    <property type="entry name" value="FPL"/>
    <property type="match status" value="1"/>
</dbReference>
<evidence type="ECO:0000256" key="3">
    <source>
        <dbReference type="SAM" id="MobiDB-lite"/>
    </source>
</evidence>
<dbReference type="EMBL" id="UYYG01001186">
    <property type="protein sequence ID" value="VDN59653.1"/>
    <property type="molecule type" value="Genomic_DNA"/>
</dbReference>
<reference evidence="7 9" key="2">
    <citation type="submission" date="2018-11" db="EMBL/GenBank/DDBJ databases">
        <authorList>
            <consortium name="Pathogen Informatics"/>
        </authorList>
    </citation>
    <scope>NUCLEOTIDE SEQUENCE [LARGE SCALE GENOMIC DNA]</scope>
</reference>
<name>A0A0N4UGA6_DRAME</name>
<dbReference type="OrthoDB" id="294052at2759"/>
<keyword evidence="2" id="KW-0072">Autophagy</keyword>